<dbReference type="SMART" id="SM00065">
    <property type="entry name" value="GAF"/>
    <property type="match status" value="2"/>
</dbReference>
<dbReference type="Gene3D" id="3.30.450.40">
    <property type="match status" value="2"/>
</dbReference>
<proteinExistence type="predicted"/>
<evidence type="ECO:0000256" key="3">
    <source>
        <dbReference type="ARBA" id="ARBA00023012"/>
    </source>
</evidence>
<dbReference type="InterPro" id="IPR003018">
    <property type="entry name" value="GAF"/>
</dbReference>
<feature type="domain" description="GAF" evidence="4">
    <location>
        <begin position="221"/>
        <end position="363"/>
    </location>
</feature>
<name>A0ABM8GEL5_9MICO</name>
<evidence type="ECO:0000313" key="5">
    <source>
        <dbReference type="EMBL" id="BDZ46770.1"/>
    </source>
</evidence>
<reference evidence="6" key="1">
    <citation type="journal article" date="2019" name="Int. J. Syst. Evol. Microbiol.">
        <title>The Global Catalogue of Microorganisms (GCM) 10K type strain sequencing project: providing services to taxonomists for standard genome sequencing and annotation.</title>
        <authorList>
            <consortium name="The Broad Institute Genomics Platform"/>
            <consortium name="The Broad Institute Genome Sequencing Center for Infectious Disease"/>
            <person name="Wu L."/>
            <person name="Ma J."/>
        </authorList>
    </citation>
    <scope>NUCLEOTIDE SEQUENCE [LARGE SCALE GENOMIC DNA]</scope>
    <source>
        <strain evidence="6">NBRC 108725</strain>
    </source>
</reference>
<dbReference type="InterPro" id="IPR029016">
    <property type="entry name" value="GAF-like_dom_sf"/>
</dbReference>
<dbReference type="InterPro" id="IPR050482">
    <property type="entry name" value="Sensor_HK_TwoCompSys"/>
</dbReference>
<dbReference type="Pfam" id="PF01590">
    <property type="entry name" value="GAF"/>
    <property type="match status" value="1"/>
</dbReference>
<evidence type="ECO:0000256" key="1">
    <source>
        <dbReference type="ARBA" id="ARBA00022679"/>
    </source>
</evidence>
<evidence type="ECO:0000256" key="2">
    <source>
        <dbReference type="ARBA" id="ARBA00022777"/>
    </source>
</evidence>
<dbReference type="GO" id="GO:0016301">
    <property type="term" value="F:kinase activity"/>
    <property type="evidence" value="ECO:0007669"/>
    <property type="project" value="UniProtKB-KW"/>
</dbReference>
<dbReference type="InterPro" id="IPR036890">
    <property type="entry name" value="HATPase_C_sf"/>
</dbReference>
<sequence>MSVDPYRIQFPDLPRSELERAIEELVEKAGHVLATQGRLRHLLAASRAIAEDLDLSLVLMRIAQSAVDLVGAKYGALAVIGPNGELEEFVPVGVDQATAERIGSLPGAHGLLGALATAARPVRLEHLTRDPRFSGFPPHHPPMDSFLGVPIRVRGEAFGNLYVTDRIAGGGFLAEDEELLLSLASSAGIAIDNARLFGETQRRQRWAIASAEVSAALLDEDVHEPLLMVADAVAHLTSAATVIVIRKTAADALVVEAAWGDRTEVYTGRVFPREGTASGRVIESGTPLLLDGLHIQVAGDEDLFTGPAMVLPLSGARGPYGALVVVRPSRSRRFEESDLDMAADFAAHASVALELRDARRVRERIALLEDRSRIARDLHDNVIQRLFAAGLSLHSLDVDAMPAPLAGRVHAVNGMLDEAITEIRKSVFALSTDESGATARHRLLDVVGEAAGAFPVPPRIVFEGSVDEWAPPALVDDLEAVLREGLSNAARHAGASDVAVSVSADAKEVRVIVADDGQGPGDSARASGTANLQARARGWGGASVLRPGEKQGAVLEWRVPTPPRKAAS</sequence>
<keyword evidence="2 5" id="KW-0418">Kinase</keyword>
<organism evidence="5 6">
    <name type="scientific">Naasia aerilata</name>
    <dbReference type="NCBI Taxonomy" id="1162966"/>
    <lineage>
        <taxon>Bacteria</taxon>
        <taxon>Bacillati</taxon>
        <taxon>Actinomycetota</taxon>
        <taxon>Actinomycetes</taxon>
        <taxon>Micrococcales</taxon>
        <taxon>Microbacteriaceae</taxon>
        <taxon>Naasia</taxon>
    </lineage>
</organism>
<dbReference type="Pfam" id="PF13492">
    <property type="entry name" value="GAF_3"/>
    <property type="match status" value="1"/>
</dbReference>
<keyword evidence="1" id="KW-0808">Transferase</keyword>
<dbReference type="CDD" id="cd16917">
    <property type="entry name" value="HATPase_UhpB-NarQ-NarX-like"/>
    <property type="match status" value="1"/>
</dbReference>
<dbReference type="SUPFAM" id="SSF55781">
    <property type="entry name" value="GAF domain-like"/>
    <property type="match status" value="2"/>
</dbReference>
<dbReference type="Gene3D" id="1.20.5.1930">
    <property type="match status" value="1"/>
</dbReference>
<feature type="domain" description="GAF" evidence="4">
    <location>
        <begin position="54"/>
        <end position="201"/>
    </location>
</feature>
<evidence type="ECO:0000259" key="4">
    <source>
        <dbReference type="SMART" id="SM00065"/>
    </source>
</evidence>
<dbReference type="PANTHER" id="PTHR24421">
    <property type="entry name" value="NITRATE/NITRITE SENSOR PROTEIN NARX-RELATED"/>
    <property type="match status" value="1"/>
</dbReference>
<dbReference type="Gene3D" id="3.30.565.10">
    <property type="entry name" value="Histidine kinase-like ATPase, C-terminal domain"/>
    <property type="match status" value="1"/>
</dbReference>
<keyword evidence="3" id="KW-0902">Two-component regulatory system</keyword>
<gene>
    <name evidence="5" type="ORF">GCM10025866_26790</name>
</gene>
<keyword evidence="6" id="KW-1185">Reference proteome</keyword>
<dbReference type="EMBL" id="AP027731">
    <property type="protein sequence ID" value="BDZ46770.1"/>
    <property type="molecule type" value="Genomic_DNA"/>
</dbReference>
<dbReference type="SUPFAM" id="SSF55874">
    <property type="entry name" value="ATPase domain of HSP90 chaperone/DNA topoisomerase II/histidine kinase"/>
    <property type="match status" value="1"/>
</dbReference>
<dbReference type="Pfam" id="PF07730">
    <property type="entry name" value="HisKA_3"/>
    <property type="match status" value="1"/>
</dbReference>
<dbReference type="InterPro" id="IPR011712">
    <property type="entry name" value="Sig_transdc_His_kin_sub3_dim/P"/>
</dbReference>
<protein>
    <submittedName>
        <fullName evidence="5">Histidine kinase</fullName>
    </submittedName>
</protein>
<accession>A0ABM8GEL5</accession>
<dbReference type="RefSeq" id="WP_286276769.1">
    <property type="nucleotide sequence ID" value="NZ_AP027731.1"/>
</dbReference>
<dbReference type="PANTHER" id="PTHR24421:SF56">
    <property type="entry name" value="OXYGEN SENSOR HISTIDINE KINASE RESPONSE REGULATOR DOST"/>
    <property type="match status" value="1"/>
</dbReference>
<dbReference type="Proteomes" id="UP001321498">
    <property type="component" value="Chromosome"/>
</dbReference>
<evidence type="ECO:0000313" key="6">
    <source>
        <dbReference type="Proteomes" id="UP001321498"/>
    </source>
</evidence>